<dbReference type="Pfam" id="PF02477">
    <property type="entry name" value="Nairo_nucleo"/>
    <property type="match status" value="1"/>
</dbReference>
<evidence type="ECO:0000256" key="9">
    <source>
        <dbReference type="ARBA" id="ARBA00023086"/>
    </source>
</evidence>
<dbReference type="GO" id="GO:0003723">
    <property type="term" value="F:RNA binding"/>
    <property type="evidence" value="ECO:0007669"/>
    <property type="project" value="UniProtKB-KW"/>
</dbReference>
<comment type="cofactor">
    <cofactor evidence="1">
        <name>Mn(2+)</name>
        <dbReference type="ChEBI" id="CHEBI:29035"/>
    </cofactor>
</comment>
<keyword evidence="9 14" id="KW-0543">Viral nucleoprotein</keyword>
<name>A0A7U3T2R1_9VIRU</name>
<protein>
    <recommendedName>
        <fullName evidence="4">Nucleoprotein</fullName>
    </recommendedName>
    <alternativeName>
        <fullName evidence="11">Nucleocapsid protein</fullName>
    </alternativeName>
</protein>
<comment type="subunit">
    <text evidence="13">Probable homooligomer; forms a double superhelical polymer. Monomer.</text>
</comment>
<evidence type="ECO:0000256" key="12">
    <source>
        <dbReference type="ARBA" id="ARBA00046210"/>
    </source>
</evidence>
<dbReference type="Gene3D" id="1.20.58.1110">
    <property type="match status" value="1"/>
</dbReference>
<reference evidence="14" key="1">
    <citation type="submission" date="2020-04" db="EMBL/GenBank/DDBJ databases">
        <authorList>
            <person name="Jun M."/>
        </authorList>
    </citation>
    <scope>NUCLEOTIDE SEQUENCE</scope>
    <source>
        <strain evidence="14">YC585</strain>
    </source>
</reference>
<proteinExistence type="inferred from homology"/>
<evidence type="ECO:0000313" key="14">
    <source>
        <dbReference type="EMBL" id="QPO14998.1"/>
    </source>
</evidence>
<keyword evidence="6" id="KW-0167">Capsid protein</keyword>
<evidence type="ECO:0000256" key="11">
    <source>
        <dbReference type="ARBA" id="ARBA00033344"/>
    </source>
</evidence>
<dbReference type="SMR" id="A0A7U3T2R1"/>
<evidence type="ECO:0000256" key="10">
    <source>
        <dbReference type="ARBA" id="ARBA00023274"/>
    </source>
</evidence>
<sequence>MPLPVSQLTFSDKGGLDTWYKGFKSSLGFDLLSTLTYSESLCKEVLGPHSLDIKSASREKDAEIARLMHERLKDMAPVYECAWTSCDGIVRRSFDWFEKNKDHKNMKWSKEYESLKKAVPSSDQVLQYQEAALEWRNAIKYEINSFTTASKDSVVKIYRVGADIVTDIQDLLKDMQRRRNTALKIEPGQEKAPALHIEAFKEWLDSKDYTAPCPWGSWTKKNKGGTSLAVTACAGLVNKKYRTRDQLKAELETIGTEVEAMGELAEFDKNFCKEQGAFFKSLWSTVDGFLSGTQAGSKNSGFVQQGSAIDTAFSSHYWAWKAGVRPELFPTLSSMLFNLGKAPLGKAKVIKKLKESPFVWAQTMSEMFAQVESDAIHMHPGILTPGRICSDMVCAFGAFPVAEPAKIRDGSSSPRFLLNLRSDGENPAGQSICALFREYKQEYSGWQDQEIVPVEHMLHQSFLSKHGPFVNVYQVQGLALAVKIQGI</sequence>
<dbReference type="GO" id="GO:0019029">
    <property type="term" value="C:helical viral capsid"/>
    <property type="evidence" value="ECO:0007669"/>
    <property type="project" value="UniProtKB-KW"/>
</dbReference>
<evidence type="ECO:0000256" key="5">
    <source>
        <dbReference type="ARBA" id="ARBA00022497"/>
    </source>
</evidence>
<keyword evidence="5" id="KW-1139">Helical capsid protein</keyword>
<evidence type="ECO:0000256" key="4">
    <source>
        <dbReference type="ARBA" id="ARBA00014389"/>
    </source>
</evidence>
<evidence type="ECO:0000256" key="3">
    <source>
        <dbReference type="ARBA" id="ARBA00009355"/>
    </source>
</evidence>
<dbReference type="EMBL" id="MT328780">
    <property type="protein sequence ID" value="QPO14998.1"/>
    <property type="molecule type" value="Viral_cRNA"/>
</dbReference>
<keyword evidence="10" id="KW-0687">Ribonucleoprotein</keyword>
<keyword evidence="7" id="KW-0946">Virion</keyword>
<keyword evidence="8" id="KW-0694">RNA-binding</keyword>
<accession>A0A7U3T2R1</accession>
<evidence type="ECO:0000256" key="1">
    <source>
        <dbReference type="ARBA" id="ARBA00001936"/>
    </source>
</evidence>
<organism evidence="14">
    <name type="scientific">Songling virus</name>
    <dbReference type="NCBI Taxonomy" id="2795181"/>
    <lineage>
        <taxon>Viruses</taxon>
        <taxon>Riboviria</taxon>
        <taxon>Orthornavirae</taxon>
        <taxon>Negarnaviricota</taxon>
        <taxon>Polyploviricotina</taxon>
        <taxon>Bunyaviricetes</taxon>
        <taxon>Hareavirales</taxon>
        <taxon>Nairoviridae</taxon>
        <taxon>Orthonairovirus</taxon>
        <taxon>Orthonairovirus songlingense</taxon>
    </lineage>
</organism>
<evidence type="ECO:0000256" key="7">
    <source>
        <dbReference type="ARBA" id="ARBA00022844"/>
    </source>
</evidence>
<evidence type="ECO:0000256" key="2">
    <source>
        <dbReference type="ARBA" id="ARBA00004328"/>
    </source>
</evidence>
<dbReference type="GO" id="GO:0019013">
    <property type="term" value="C:viral nucleocapsid"/>
    <property type="evidence" value="ECO:0007669"/>
    <property type="project" value="UniProtKB-KW"/>
</dbReference>
<evidence type="ECO:0000256" key="13">
    <source>
        <dbReference type="ARBA" id="ARBA00046354"/>
    </source>
</evidence>
<comment type="similarity">
    <text evidence="3">Belongs to the nairovirus nucleocapsid protein family.</text>
</comment>
<comment type="subcellular location">
    <subcellularLocation>
        <location evidence="2">Virion</location>
    </subcellularLocation>
</comment>
<reference evidence="14" key="2">
    <citation type="journal article" date="2021" name="Nat. Med.">
        <title>Identification of a new orthonairovirus associated with human febrile illness in China.</title>
        <authorList>
            <person name="Ma J."/>
            <person name="Lv X.L."/>
            <person name="Zhang X."/>
            <person name="Han S.Z."/>
            <person name="Wang Z.D."/>
            <person name="Li L."/>
            <person name="Sun H.T."/>
            <person name="Ma L.X."/>
            <person name="Cheng Z.L."/>
            <person name="Shao J.W."/>
            <person name="Chen C."/>
            <person name="Zhao Y.H."/>
            <person name="Sui L."/>
            <person name="Liu L.N."/>
            <person name="Qian J."/>
            <person name="Wang W."/>
            <person name="Liu Q."/>
        </authorList>
    </citation>
    <scope>NUCLEOTIDE SEQUENCE</scope>
    <source>
        <strain evidence="14">YC585</strain>
    </source>
</reference>
<comment type="function">
    <text evidence="12">Binds dsRNA and ssRNA and probably participates in the packaging of viral genome. In the dsRNA binding mode, the nucleocapsid protein specifically binds to the vRNA panhandle secondary structure formed at the termini of viral genome. Does not discriminate between viral and nonviral RNAs through ssRNA binding mode. Displays dsDNA endonuclease activity that is sequence non-specific.</text>
</comment>
<dbReference type="GO" id="GO:1990904">
    <property type="term" value="C:ribonucleoprotein complex"/>
    <property type="evidence" value="ECO:0007669"/>
    <property type="project" value="UniProtKB-KW"/>
</dbReference>
<evidence type="ECO:0000256" key="6">
    <source>
        <dbReference type="ARBA" id="ARBA00022561"/>
    </source>
</evidence>
<evidence type="ECO:0000256" key="8">
    <source>
        <dbReference type="ARBA" id="ARBA00022884"/>
    </source>
</evidence>
<dbReference type="InterPro" id="IPR003486">
    <property type="entry name" value="Nairo_nucleocap"/>
</dbReference>